<organism evidence="1">
    <name type="scientific">marine sediment metagenome</name>
    <dbReference type="NCBI Taxonomy" id="412755"/>
    <lineage>
        <taxon>unclassified sequences</taxon>
        <taxon>metagenomes</taxon>
        <taxon>ecological metagenomes</taxon>
    </lineage>
</organism>
<dbReference type="AlphaFoldDB" id="A0A0F9LPV0"/>
<name>A0A0F9LPV0_9ZZZZ</name>
<sequence>MLNIKFLKRGGISQKILTPFIFPIGEKMRKRKQIEKQIKEENELMGEVGVGKDTFELLVLELLLDIRDLLRKK</sequence>
<protein>
    <submittedName>
        <fullName evidence="1">Uncharacterized protein</fullName>
    </submittedName>
</protein>
<proteinExistence type="predicted"/>
<comment type="caution">
    <text evidence="1">The sequence shown here is derived from an EMBL/GenBank/DDBJ whole genome shotgun (WGS) entry which is preliminary data.</text>
</comment>
<evidence type="ECO:0000313" key="1">
    <source>
        <dbReference type="EMBL" id="KKM51284.1"/>
    </source>
</evidence>
<gene>
    <name evidence="1" type="ORF">LCGC14_1555650</name>
</gene>
<dbReference type="EMBL" id="LAZR01011952">
    <property type="protein sequence ID" value="KKM51284.1"/>
    <property type="molecule type" value="Genomic_DNA"/>
</dbReference>
<accession>A0A0F9LPV0</accession>
<reference evidence="1" key="1">
    <citation type="journal article" date="2015" name="Nature">
        <title>Complex archaea that bridge the gap between prokaryotes and eukaryotes.</title>
        <authorList>
            <person name="Spang A."/>
            <person name="Saw J.H."/>
            <person name="Jorgensen S.L."/>
            <person name="Zaremba-Niedzwiedzka K."/>
            <person name="Martijn J."/>
            <person name="Lind A.E."/>
            <person name="van Eijk R."/>
            <person name="Schleper C."/>
            <person name="Guy L."/>
            <person name="Ettema T.J."/>
        </authorList>
    </citation>
    <scope>NUCLEOTIDE SEQUENCE</scope>
</reference>